<name>A0A6M0CKF8_9FLAO</name>
<dbReference type="GO" id="GO:0043335">
    <property type="term" value="P:protein unfolding"/>
    <property type="evidence" value="ECO:0007669"/>
    <property type="project" value="TreeGrafter"/>
</dbReference>
<organism evidence="12 13">
    <name type="scientific">Spongiivirga citrea</name>
    <dbReference type="NCBI Taxonomy" id="1481457"/>
    <lineage>
        <taxon>Bacteria</taxon>
        <taxon>Pseudomonadati</taxon>
        <taxon>Bacteroidota</taxon>
        <taxon>Flavobacteriia</taxon>
        <taxon>Flavobacteriales</taxon>
        <taxon>Flavobacteriaceae</taxon>
        <taxon>Spongiivirga</taxon>
    </lineage>
</organism>
<evidence type="ECO:0000259" key="11">
    <source>
        <dbReference type="Pfam" id="PF05698"/>
    </source>
</evidence>
<feature type="domain" description="Trigger factor ribosome-binding bacterial" evidence="10">
    <location>
        <begin position="1"/>
        <end position="146"/>
    </location>
</feature>
<evidence type="ECO:0000256" key="2">
    <source>
        <dbReference type="ARBA" id="ARBA00004496"/>
    </source>
</evidence>
<dbReference type="Gene3D" id="3.30.70.1050">
    <property type="entry name" value="Trigger factor ribosome-binding domain"/>
    <property type="match status" value="1"/>
</dbReference>
<keyword evidence="6" id="KW-0697">Rotamase</keyword>
<dbReference type="InterPro" id="IPR027304">
    <property type="entry name" value="Trigger_fact/SurA_dom_sf"/>
</dbReference>
<evidence type="ECO:0000256" key="6">
    <source>
        <dbReference type="ARBA" id="ARBA00023110"/>
    </source>
</evidence>
<dbReference type="GO" id="GO:0043022">
    <property type="term" value="F:ribosome binding"/>
    <property type="evidence" value="ECO:0007669"/>
    <property type="project" value="TreeGrafter"/>
</dbReference>
<dbReference type="InterPro" id="IPR036611">
    <property type="entry name" value="Trigger_fac_ribosome-bd_sf"/>
</dbReference>
<dbReference type="PANTHER" id="PTHR30560">
    <property type="entry name" value="TRIGGER FACTOR CHAPERONE AND PEPTIDYL-PROLYL CIS/TRANS ISOMERASE"/>
    <property type="match status" value="1"/>
</dbReference>
<dbReference type="PIRSF" id="PIRSF003095">
    <property type="entry name" value="Trigger_factor"/>
    <property type="match status" value="1"/>
</dbReference>
<dbReference type="Gene3D" id="1.10.3120.10">
    <property type="entry name" value="Trigger factor, C-terminal domain"/>
    <property type="match status" value="1"/>
</dbReference>
<keyword evidence="8 12" id="KW-0413">Isomerase</keyword>
<comment type="subcellular location">
    <subcellularLocation>
        <location evidence="2">Cytoplasm</location>
    </subcellularLocation>
</comment>
<reference evidence="12 13" key="1">
    <citation type="submission" date="2020-01" db="EMBL/GenBank/DDBJ databases">
        <title>Spongiivirga citrea KCTC 32990T.</title>
        <authorList>
            <person name="Wang G."/>
        </authorList>
    </citation>
    <scope>NUCLEOTIDE SEQUENCE [LARGE SCALE GENOMIC DNA]</scope>
    <source>
        <strain evidence="12 13">KCTC 32990</strain>
    </source>
</reference>
<dbReference type="EMBL" id="JAABOQ010000005">
    <property type="protein sequence ID" value="NER18132.1"/>
    <property type="molecule type" value="Genomic_DNA"/>
</dbReference>
<dbReference type="InterPro" id="IPR005215">
    <property type="entry name" value="Trig_fac"/>
</dbReference>
<dbReference type="Pfam" id="PF05698">
    <property type="entry name" value="Trigger_C"/>
    <property type="match status" value="1"/>
</dbReference>
<proteinExistence type="inferred from homology"/>
<keyword evidence="13" id="KW-1185">Reference proteome</keyword>
<dbReference type="PANTHER" id="PTHR30560:SF3">
    <property type="entry name" value="TRIGGER FACTOR-LIKE PROTEIN TIG, CHLOROPLASTIC"/>
    <property type="match status" value="1"/>
</dbReference>
<dbReference type="InterPro" id="IPR037041">
    <property type="entry name" value="Trigger_fac_C_sf"/>
</dbReference>
<dbReference type="InterPro" id="IPR008881">
    <property type="entry name" value="Trigger_fac_ribosome-bd_bac"/>
</dbReference>
<feature type="domain" description="Trigger factor C-terminal" evidence="11">
    <location>
        <begin position="268"/>
        <end position="397"/>
    </location>
</feature>
<dbReference type="Pfam" id="PF05697">
    <property type="entry name" value="Trigger_N"/>
    <property type="match status" value="1"/>
</dbReference>
<evidence type="ECO:0000256" key="8">
    <source>
        <dbReference type="ARBA" id="ARBA00023235"/>
    </source>
</evidence>
<dbReference type="GO" id="GO:0003755">
    <property type="term" value="F:peptidyl-prolyl cis-trans isomerase activity"/>
    <property type="evidence" value="ECO:0007669"/>
    <property type="project" value="UniProtKB-KW"/>
</dbReference>
<dbReference type="GO" id="GO:0051083">
    <property type="term" value="P:'de novo' cotranslational protein folding"/>
    <property type="evidence" value="ECO:0007669"/>
    <property type="project" value="TreeGrafter"/>
</dbReference>
<dbReference type="EC" id="5.2.1.8" evidence="4"/>
<comment type="catalytic activity">
    <reaction evidence="1">
        <text>[protein]-peptidylproline (omega=180) = [protein]-peptidylproline (omega=0)</text>
        <dbReference type="Rhea" id="RHEA:16237"/>
        <dbReference type="Rhea" id="RHEA-COMP:10747"/>
        <dbReference type="Rhea" id="RHEA-COMP:10748"/>
        <dbReference type="ChEBI" id="CHEBI:83833"/>
        <dbReference type="ChEBI" id="CHEBI:83834"/>
        <dbReference type="EC" id="5.2.1.8"/>
    </reaction>
</comment>
<gene>
    <name evidence="12" type="primary">tig</name>
    <name evidence="12" type="ORF">GWK10_12980</name>
</gene>
<comment type="caution">
    <text evidence="12">The sequence shown here is derived from an EMBL/GenBank/DDBJ whole genome shotgun (WGS) entry which is preliminary data.</text>
</comment>
<comment type="similarity">
    <text evidence="3">Belongs to the FKBP-type PPIase family. Tig subfamily.</text>
</comment>
<protein>
    <recommendedName>
        <fullName evidence="5">Trigger factor</fullName>
        <ecNumber evidence="4">5.2.1.8</ecNumber>
    </recommendedName>
    <alternativeName>
        <fullName evidence="9">PPIase</fullName>
    </alternativeName>
</protein>
<dbReference type="SUPFAM" id="SSF102735">
    <property type="entry name" value="Trigger factor ribosome-binding domain"/>
    <property type="match status" value="1"/>
</dbReference>
<dbReference type="NCBIfam" id="TIGR00115">
    <property type="entry name" value="tig"/>
    <property type="match status" value="1"/>
</dbReference>
<dbReference type="RefSeq" id="WP_164032811.1">
    <property type="nucleotide sequence ID" value="NZ_JAABOQ010000005.1"/>
</dbReference>
<evidence type="ECO:0000313" key="13">
    <source>
        <dbReference type="Proteomes" id="UP000474296"/>
    </source>
</evidence>
<evidence type="ECO:0000256" key="9">
    <source>
        <dbReference type="ARBA" id="ARBA00029986"/>
    </source>
</evidence>
<sequence>MNITRENIDALNAVVKVDIAKDDYADKVNTVLSDYRKNANIPGFRKGHVPMGLVKKQYGKAVLVDEVNKLLQDALNKYLTEEKLDVLGNPLPKPQDDLNWDADEFSFEFELGLAPEFDVKVKSKKAITHYNIEATDKMIDDQIENIANQYGKLIAKDTVEKGDEVTGRFFSEENEIDKSTTFSLDKIKGKKNTDAFLGAKVDDVLTLKTKGLFDETHSLVSYVGVNAEEADKLNVEVTFTITEINQREGADLDQDLFDKLFGKDVVKSVTELKAKLKEDAEKQFAQQSDQKLLNDVTENLIENTKFELPADFLKKWIQTSGENPLSEDEASEEYEKSEKGLRYQLIEGKIITDNNLQVTFDEIKEGTKEMVKGQMAQFGQLNPSEEELDNIAARVLGNQDEIKRINEQMLSKKLIEFYKENANLKVKKISYDDFIKEVYS</sequence>
<evidence type="ECO:0000259" key="10">
    <source>
        <dbReference type="Pfam" id="PF05697"/>
    </source>
</evidence>
<keyword evidence="7" id="KW-0143">Chaperone</keyword>
<dbReference type="GO" id="GO:0015031">
    <property type="term" value="P:protein transport"/>
    <property type="evidence" value="ECO:0007669"/>
    <property type="project" value="InterPro"/>
</dbReference>
<evidence type="ECO:0000256" key="7">
    <source>
        <dbReference type="ARBA" id="ARBA00023186"/>
    </source>
</evidence>
<evidence type="ECO:0000256" key="4">
    <source>
        <dbReference type="ARBA" id="ARBA00013194"/>
    </source>
</evidence>
<dbReference type="AlphaFoldDB" id="A0A6M0CKF8"/>
<evidence type="ECO:0000256" key="3">
    <source>
        <dbReference type="ARBA" id="ARBA00005464"/>
    </source>
</evidence>
<dbReference type="Proteomes" id="UP000474296">
    <property type="component" value="Unassembled WGS sequence"/>
</dbReference>
<dbReference type="GO" id="GO:0044183">
    <property type="term" value="F:protein folding chaperone"/>
    <property type="evidence" value="ECO:0007669"/>
    <property type="project" value="TreeGrafter"/>
</dbReference>
<evidence type="ECO:0000256" key="1">
    <source>
        <dbReference type="ARBA" id="ARBA00000971"/>
    </source>
</evidence>
<evidence type="ECO:0000313" key="12">
    <source>
        <dbReference type="EMBL" id="NER18132.1"/>
    </source>
</evidence>
<dbReference type="GO" id="GO:0005737">
    <property type="term" value="C:cytoplasm"/>
    <property type="evidence" value="ECO:0007669"/>
    <property type="project" value="UniProtKB-SubCell"/>
</dbReference>
<dbReference type="InterPro" id="IPR008880">
    <property type="entry name" value="Trigger_fac_C"/>
</dbReference>
<dbReference type="SUPFAM" id="SSF109998">
    <property type="entry name" value="Triger factor/SurA peptide-binding domain-like"/>
    <property type="match status" value="1"/>
</dbReference>
<accession>A0A6M0CKF8</accession>
<evidence type="ECO:0000256" key="5">
    <source>
        <dbReference type="ARBA" id="ARBA00016902"/>
    </source>
</evidence>